<dbReference type="PANTHER" id="PTHR46586:SF3">
    <property type="entry name" value="ANKYRIN REPEAT-CONTAINING PROTEIN"/>
    <property type="match status" value="1"/>
</dbReference>
<reference evidence="2" key="1">
    <citation type="submission" date="2017-03" db="EMBL/GenBank/DDBJ databases">
        <title>Phytopthora megakarya and P. palmivora, two closely related causual agents of cacao black pod achieved similar genome size and gene model numbers by different mechanisms.</title>
        <authorList>
            <person name="Ali S."/>
            <person name="Shao J."/>
            <person name="Larry D.J."/>
            <person name="Kronmiller B."/>
            <person name="Shen D."/>
            <person name="Strem M.D."/>
            <person name="Melnick R.L."/>
            <person name="Guiltinan M.J."/>
            <person name="Tyler B.M."/>
            <person name="Meinhardt L.W."/>
            <person name="Bailey B.A."/>
        </authorList>
    </citation>
    <scope>NUCLEOTIDE SEQUENCE [LARGE SCALE GENOMIC DNA]</scope>
    <source>
        <strain evidence="2">zdho120</strain>
    </source>
</reference>
<dbReference type="InterPro" id="IPR036770">
    <property type="entry name" value="Ankyrin_rpt-contain_sf"/>
</dbReference>
<name>A0A225V039_9STRA</name>
<evidence type="ECO:0000313" key="1">
    <source>
        <dbReference type="EMBL" id="OWY98651.1"/>
    </source>
</evidence>
<dbReference type="Proteomes" id="UP000198211">
    <property type="component" value="Unassembled WGS sequence"/>
</dbReference>
<dbReference type="SMART" id="SM00248">
    <property type="entry name" value="ANK"/>
    <property type="match status" value="6"/>
</dbReference>
<dbReference type="InterPro" id="IPR052050">
    <property type="entry name" value="SecEffector_AnkRepeat"/>
</dbReference>
<gene>
    <name evidence="1" type="ORF">PHMEG_00030533</name>
</gene>
<dbReference type="EMBL" id="NBNE01009198">
    <property type="protein sequence ID" value="OWY98651.1"/>
    <property type="molecule type" value="Genomic_DNA"/>
</dbReference>
<dbReference type="Pfam" id="PF12796">
    <property type="entry name" value="Ank_2"/>
    <property type="match status" value="2"/>
</dbReference>
<comment type="caution">
    <text evidence="1">The sequence shown here is derived from an EMBL/GenBank/DDBJ whole genome shotgun (WGS) entry which is preliminary data.</text>
</comment>
<sequence length="672" mass="76813">MEYKLHIRTIHWLVVKHSIVNSLPHVLDCIDEFLSFFLCRDIFIKACEEGVSERTLEILLRRVAPDWKEAVEAAARGGHVHVFDWMTERTDGRGPWTKDWENAVDVAASHGHLDAVKWLCNQGIEKCISWGATLVAPSIYVKERSHRYHIEQAIANAHLAVAKFLRSMGEEVCLINAMDLAAENGHLQMLQWLQATGLLNCTTDAMDGAARSGHLEVVQWLHENRTEGCSSDALSYATHYGHLEVAKWLYDNVHTTFRLTTALSINKCRHLEILQWINSHFEKANYREAMSVAGKNGDLEVLEWLHKHKLTDFNSYGLSGAAHNGHVKVVQWFWVHYSDKFDPVDVLRDAARAGHLDIVRWLCDNNIVDCSRLSIIDAASFGRLDVVLYFLENGSEGIPSTWVQSSRNFEVQCMFDPDSNPHLNRVNRAQLNRLQSLFETRPSDIRGDLACLAQIAVDKSLIAILDWVKQFGLKKRSSAPICQAVADGNLELLNWFDRNGYKVCYPDLLKYLLELAIKRNNLDTAHWLLKHGYTINPLALDELSSLERKVPLLRWIVEHGPPLSLSVARELVISFDYGEIAAWVSESHRVEIVLEAIQRNKKALLWWILERTRFECETSRRTIRDGVQSAPSKTQLWFVETFEDSTVCGWCVLTAQKEQSEVPQPTKIRRLE</sequence>
<dbReference type="PANTHER" id="PTHR46586">
    <property type="entry name" value="ANKYRIN REPEAT-CONTAINING PROTEIN"/>
    <property type="match status" value="1"/>
</dbReference>
<keyword evidence="2" id="KW-1185">Reference proteome</keyword>
<dbReference type="OrthoDB" id="88476at2759"/>
<proteinExistence type="predicted"/>
<organism evidence="1 2">
    <name type="scientific">Phytophthora megakarya</name>
    <dbReference type="NCBI Taxonomy" id="4795"/>
    <lineage>
        <taxon>Eukaryota</taxon>
        <taxon>Sar</taxon>
        <taxon>Stramenopiles</taxon>
        <taxon>Oomycota</taxon>
        <taxon>Peronosporomycetes</taxon>
        <taxon>Peronosporales</taxon>
        <taxon>Peronosporaceae</taxon>
        <taxon>Phytophthora</taxon>
    </lineage>
</organism>
<dbReference type="SUPFAM" id="SSF48403">
    <property type="entry name" value="Ankyrin repeat"/>
    <property type="match status" value="1"/>
</dbReference>
<dbReference type="InterPro" id="IPR002110">
    <property type="entry name" value="Ankyrin_rpt"/>
</dbReference>
<dbReference type="SUPFAM" id="SSF140860">
    <property type="entry name" value="Pseudo ankyrin repeat-like"/>
    <property type="match status" value="1"/>
</dbReference>
<dbReference type="AlphaFoldDB" id="A0A225V039"/>
<evidence type="ECO:0000313" key="2">
    <source>
        <dbReference type="Proteomes" id="UP000198211"/>
    </source>
</evidence>
<protein>
    <submittedName>
        <fullName evidence="1">Uncharacterized protein</fullName>
    </submittedName>
</protein>
<accession>A0A225V039</accession>
<dbReference type="Gene3D" id="1.25.40.20">
    <property type="entry name" value="Ankyrin repeat-containing domain"/>
    <property type="match status" value="2"/>
</dbReference>